<dbReference type="InterPro" id="IPR015358">
    <property type="entry name" value="Tscrpt_reg_MerR_DNA-bd"/>
</dbReference>
<dbReference type="Pfam" id="PF09278">
    <property type="entry name" value="MerR-DNA-bind"/>
    <property type="match status" value="1"/>
</dbReference>
<dbReference type="InterPro" id="IPR047057">
    <property type="entry name" value="MerR_fam"/>
</dbReference>
<dbReference type="RefSeq" id="WP_168058404.1">
    <property type="nucleotide sequence ID" value="NZ_VTOW01000001.1"/>
</dbReference>
<evidence type="ECO:0000256" key="1">
    <source>
        <dbReference type="ARBA" id="ARBA00023015"/>
    </source>
</evidence>
<evidence type="ECO:0000313" key="6">
    <source>
        <dbReference type="Proteomes" id="UP000534783"/>
    </source>
</evidence>
<evidence type="ECO:0000259" key="4">
    <source>
        <dbReference type="PROSITE" id="PS50937"/>
    </source>
</evidence>
<dbReference type="Gene3D" id="1.10.1660.10">
    <property type="match status" value="1"/>
</dbReference>
<accession>A0A7X6DMV1</accession>
<dbReference type="PANTHER" id="PTHR30204">
    <property type="entry name" value="REDOX-CYCLING DRUG-SENSING TRANSCRIPTIONAL ACTIVATOR SOXR"/>
    <property type="match status" value="1"/>
</dbReference>
<dbReference type="InterPro" id="IPR009061">
    <property type="entry name" value="DNA-bd_dom_put_sf"/>
</dbReference>
<dbReference type="PROSITE" id="PS50937">
    <property type="entry name" value="HTH_MERR_2"/>
    <property type="match status" value="1"/>
</dbReference>
<keyword evidence="3" id="KW-0804">Transcription</keyword>
<gene>
    <name evidence="5" type="ORF">MNODULE_05215</name>
</gene>
<keyword evidence="6" id="KW-1185">Reference proteome</keyword>
<protein>
    <submittedName>
        <fullName evidence="5">MerR family DNA-binding protein</fullName>
    </submittedName>
</protein>
<dbReference type="PANTHER" id="PTHR30204:SF94">
    <property type="entry name" value="HEAVY METAL-DEPENDENT TRANSCRIPTIONAL REGULATOR HI_0293-RELATED"/>
    <property type="match status" value="1"/>
</dbReference>
<evidence type="ECO:0000256" key="2">
    <source>
        <dbReference type="ARBA" id="ARBA00023125"/>
    </source>
</evidence>
<dbReference type="GO" id="GO:0003700">
    <property type="term" value="F:DNA-binding transcription factor activity"/>
    <property type="evidence" value="ECO:0007669"/>
    <property type="project" value="InterPro"/>
</dbReference>
<dbReference type="SMART" id="SM00422">
    <property type="entry name" value="HTH_MERR"/>
    <property type="match status" value="1"/>
</dbReference>
<dbReference type="InterPro" id="IPR000551">
    <property type="entry name" value="MerR-type_HTH_dom"/>
</dbReference>
<dbReference type="Proteomes" id="UP000534783">
    <property type="component" value="Unassembled WGS sequence"/>
</dbReference>
<evidence type="ECO:0000313" key="5">
    <source>
        <dbReference type="EMBL" id="NKE70141.1"/>
    </source>
</evidence>
<comment type="caution">
    <text evidence="5">The sequence shown here is derived from an EMBL/GenBank/DDBJ whole genome shotgun (WGS) entry which is preliminary data.</text>
</comment>
<dbReference type="Pfam" id="PF00376">
    <property type="entry name" value="MerR"/>
    <property type="match status" value="1"/>
</dbReference>
<keyword evidence="2 5" id="KW-0238">DNA-binding</keyword>
<organism evidence="5 6">
    <name type="scientific">Candidatus Manganitrophus noduliformans</name>
    <dbReference type="NCBI Taxonomy" id="2606439"/>
    <lineage>
        <taxon>Bacteria</taxon>
        <taxon>Pseudomonadati</taxon>
        <taxon>Nitrospirota</taxon>
        <taxon>Nitrospiria</taxon>
        <taxon>Candidatus Troglogloeales</taxon>
        <taxon>Candidatus Manganitrophaceae</taxon>
        <taxon>Candidatus Manganitrophus</taxon>
    </lineage>
</organism>
<feature type="domain" description="HTH merR-type" evidence="4">
    <location>
        <begin position="5"/>
        <end position="74"/>
    </location>
</feature>
<dbReference type="SUPFAM" id="SSF46955">
    <property type="entry name" value="Putative DNA-binding domain"/>
    <property type="match status" value="1"/>
</dbReference>
<dbReference type="PRINTS" id="PR00040">
    <property type="entry name" value="HTHMERR"/>
</dbReference>
<proteinExistence type="predicted"/>
<sequence length="158" mass="17907">MSLHKLTVSQLARIAGVGPDSIRHYERIGLVPRAERSPAGYRLWSAREVQYLKWVAPAKRAGFTLHELAEIFRMYRAGSPPCRTVRDLLQQKVADLDRVIDDLSTLRTHLRRVLIRWKGRLGRASSGDFVPLFDDLYDVPVTQSTAALKRKGRKGGKS</sequence>
<dbReference type="GO" id="GO:0003677">
    <property type="term" value="F:DNA binding"/>
    <property type="evidence" value="ECO:0007669"/>
    <property type="project" value="UniProtKB-KW"/>
</dbReference>
<name>A0A7X6DMV1_9BACT</name>
<dbReference type="EMBL" id="VTOW01000001">
    <property type="protein sequence ID" value="NKE70141.1"/>
    <property type="molecule type" value="Genomic_DNA"/>
</dbReference>
<keyword evidence="1" id="KW-0805">Transcription regulation</keyword>
<evidence type="ECO:0000256" key="3">
    <source>
        <dbReference type="ARBA" id="ARBA00023163"/>
    </source>
</evidence>
<reference evidence="5 6" key="1">
    <citation type="journal article" date="2020" name="Nature">
        <title>Bacterial chemolithoautotrophy via manganese oxidation.</title>
        <authorList>
            <person name="Yu H."/>
            <person name="Leadbetter J.R."/>
        </authorList>
    </citation>
    <scope>NUCLEOTIDE SEQUENCE [LARGE SCALE GENOMIC DNA]</scope>
    <source>
        <strain evidence="5 6">Mn-1</strain>
    </source>
</reference>
<dbReference type="AlphaFoldDB" id="A0A7X6DMV1"/>